<dbReference type="GO" id="GO:0003908">
    <property type="term" value="F:methylated-DNA-[protein]-cysteine S-methyltransferase activity"/>
    <property type="evidence" value="ECO:0007669"/>
    <property type="project" value="UniProtKB-EC"/>
</dbReference>
<evidence type="ECO:0000256" key="4">
    <source>
        <dbReference type="ARBA" id="ARBA00022603"/>
    </source>
</evidence>
<evidence type="ECO:0000256" key="7">
    <source>
        <dbReference type="ARBA" id="ARBA00023204"/>
    </source>
</evidence>
<evidence type="ECO:0000256" key="1">
    <source>
        <dbReference type="ARBA" id="ARBA00001286"/>
    </source>
</evidence>
<dbReference type="FunFam" id="1.10.10.10:FF:000214">
    <property type="entry name" value="Methylated-DNA--protein-cysteine methyltransferase"/>
    <property type="match status" value="1"/>
</dbReference>
<dbReference type="CDD" id="cd06445">
    <property type="entry name" value="ATase"/>
    <property type="match status" value="1"/>
</dbReference>
<keyword evidence="6" id="KW-0227">DNA damage</keyword>
<dbReference type="InterPro" id="IPR036388">
    <property type="entry name" value="WH-like_DNA-bd_sf"/>
</dbReference>
<proteinExistence type="inferred from homology"/>
<dbReference type="InterPro" id="IPR008332">
    <property type="entry name" value="MethylG_MeTrfase_N"/>
</dbReference>
<dbReference type="Proteomes" id="UP000070442">
    <property type="component" value="Unassembled WGS sequence"/>
</dbReference>
<dbReference type="SUPFAM" id="SSF46767">
    <property type="entry name" value="Methylated DNA-protein cysteine methyltransferase, C-terminal domain"/>
    <property type="match status" value="1"/>
</dbReference>
<evidence type="ECO:0000313" key="11">
    <source>
        <dbReference type="EMBL" id="KXB67355.1"/>
    </source>
</evidence>
<comment type="catalytic activity">
    <reaction evidence="8">
        <text>a 6-O-methyl-2'-deoxyguanosine in DNA + L-cysteinyl-[protein] = S-methyl-L-cysteinyl-[protein] + a 2'-deoxyguanosine in DNA</text>
        <dbReference type="Rhea" id="RHEA:24000"/>
        <dbReference type="Rhea" id="RHEA-COMP:10131"/>
        <dbReference type="Rhea" id="RHEA-COMP:10132"/>
        <dbReference type="Rhea" id="RHEA-COMP:11367"/>
        <dbReference type="Rhea" id="RHEA-COMP:11368"/>
        <dbReference type="ChEBI" id="CHEBI:29950"/>
        <dbReference type="ChEBI" id="CHEBI:82612"/>
        <dbReference type="ChEBI" id="CHEBI:85445"/>
        <dbReference type="ChEBI" id="CHEBI:85448"/>
        <dbReference type="EC" id="2.1.1.63"/>
    </reaction>
</comment>
<evidence type="ECO:0000256" key="5">
    <source>
        <dbReference type="ARBA" id="ARBA00022679"/>
    </source>
</evidence>
<keyword evidence="7" id="KW-0234">DNA repair</keyword>
<accession>A0A134AI54</accession>
<evidence type="ECO:0000256" key="2">
    <source>
        <dbReference type="ARBA" id="ARBA00008711"/>
    </source>
</evidence>
<dbReference type="PANTHER" id="PTHR10815">
    <property type="entry name" value="METHYLATED-DNA--PROTEIN-CYSTEINE METHYLTRANSFERASE"/>
    <property type="match status" value="1"/>
</dbReference>
<evidence type="ECO:0000256" key="8">
    <source>
        <dbReference type="ARBA" id="ARBA00049348"/>
    </source>
</evidence>
<organism evidence="11 12">
    <name type="scientific">Aedoeadaptatus coxii</name>
    <dbReference type="NCBI Taxonomy" id="755172"/>
    <lineage>
        <taxon>Bacteria</taxon>
        <taxon>Bacillati</taxon>
        <taxon>Bacillota</taxon>
        <taxon>Tissierellia</taxon>
        <taxon>Tissierellales</taxon>
        <taxon>Peptoniphilaceae</taxon>
        <taxon>Aedoeadaptatus</taxon>
    </lineage>
</organism>
<dbReference type="InterPro" id="IPR014048">
    <property type="entry name" value="MethylDNA_cys_MeTrfase_DNA-bd"/>
</dbReference>
<evidence type="ECO:0000256" key="6">
    <source>
        <dbReference type="ARBA" id="ARBA00022763"/>
    </source>
</evidence>
<evidence type="ECO:0000259" key="9">
    <source>
        <dbReference type="Pfam" id="PF01035"/>
    </source>
</evidence>
<feature type="domain" description="Methylated-DNA-[protein]-cysteine S-methyltransferase DNA binding" evidence="9">
    <location>
        <begin position="82"/>
        <end position="160"/>
    </location>
</feature>
<dbReference type="OrthoDB" id="9802228at2"/>
<dbReference type="SUPFAM" id="SSF53155">
    <property type="entry name" value="Methylated DNA-protein cysteine methyltransferase domain"/>
    <property type="match status" value="1"/>
</dbReference>
<evidence type="ECO:0000259" key="10">
    <source>
        <dbReference type="Pfam" id="PF02870"/>
    </source>
</evidence>
<dbReference type="InterPro" id="IPR001497">
    <property type="entry name" value="MethylDNA_cys_MeTrfase_AS"/>
</dbReference>
<dbReference type="EC" id="2.1.1.63" evidence="3"/>
<dbReference type="PROSITE" id="PS00374">
    <property type="entry name" value="MGMT"/>
    <property type="match status" value="1"/>
</dbReference>
<feature type="domain" description="Methylguanine DNA methyltransferase ribonuclease-like" evidence="10">
    <location>
        <begin position="15"/>
        <end position="77"/>
    </location>
</feature>
<keyword evidence="4 11" id="KW-0489">Methyltransferase</keyword>
<dbReference type="Pfam" id="PF01035">
    <property type="entry name" value="DNA_binding_1"/>
    <property type="match status" value="1"/>
</dbReference>
<dbReference type="InterPro" id="IPR036217">
    <property type="entry name" value="MethylDNA_cys_MeTrfase_DNAb"/>
</dbReference>
<dbReference type="Gene3D" id="1.10.10.10">
    <property type="entry name" value="Winged helix-like DNA-binding domain superfamily/Winged helix DNA-binding domain"/>
    <property type="match status" value="1"/>
</dbReference>
<dbReference type="AlphaFoldDB" id="A0A134AI54"/>
<keyword evidence="12" id="KW-1185">Reference proteome</keyword>
<protein>
    <recommendedName>
        <fullName evidence="3">methylated-DNA--[protein]-cysteine S-methyltransferase</fullName>
        <ecNumber evidence="3">2.1.1.63</ecNumber>
    </recommendedName>
</protein>
<comment type="catalytic activity">
    <reaction evidence="1">
        <text>a 4-O-methyl-thymidine in DNA + L-cysteinyl-[protein] = a thymidine in DNA + S-methyl-L-cysteinyl-[protein]</text>
        <dbReference type="Rhea" id="RHEA:53428"/>
        <dbReference type="Rhea" id="RHEA-COMP:10131"/>
        <dbReference type="Rhea" id="RHEA-COMP:10132"/>
        <dbReference type="Rhea" id="RHEA-COMP:13555"/>
        <dbReference type="Rhea" id="RHEA-COMP:13556"/>
        <dbReference type="ChEBI" id="CHEBI:29950"/>
        <dbReference type="ChEBI" id="CHEBI:82612"/>
        <dbReference type="ChEBI" id="CHEBI:137386"/>
        <dbReference type="ChEBI" id="CHEBI:137387"/>
        <dbReference type="EC" id="2.1.1.63"/>
    </reaction>
</comment>
<dbReference type="PANTHER" id="PTHR10815:SF13">
    <property type="entry name" value="METHYLATED-DNA--PROTEIN-CYSTEINE METHYLTRANSFERASE"/>
    <property type="match status" value="1"/>
</dbReference>
<dbReference type="EMBL" id="LSDG01000019">
    <property type="protein sequence ID" value="KXB67355.1"/>
    <property type="molecule type" value="Genomic_DNA"/>
</dbReference>
<dbReference type="Gene3D" id="3.30.160.70">
    <property type="entry name" value="Methylated DNA-protein cysteine methyltransferase domain"/>
    <property type="match status" value="1"/>
</dbReference>
<dbReference type="NCBIfam" id="TIGR00589">
    <property type="entry name" value="ogt"/>
    <property type="match status" value="1"/>
</dbReference>
<dbReference type="PATRIC" id="fig|755172.3.peg.517"/>
<comment type="similarity">
    <text evidence="2">Belongs to the MGMT family.</text>
</comment>
<name>A0A134AI54_9FIRM</name>
<gene>
    <name evidence="11" type="ORF">HMPREF1863_00542</name>
</gene>
<comment type="caution">
    <text evidence="11">The sequence shown here is derived from an EMBL/GenBank/DDBJ whole genome shotgun (WGS) entry which is preliminary data.</text>
</comment>
<keyword evidence="5 11" id="KW-0808">Transferase</keyword>
<sequence length="165" mass="18292">MGHRRGRKMKTREKLYSTIIDTPLGFMRIEADDKSILSVSFSNEKSGEGENNLSKRGARALENYFKGSREIEDLPIAPAPTPFSAKVYEEIRKIPYGEVRSYSAIASAIGKPGASRAVGQALHRNRHLLLVPCHRVVAKSGIGGFNGGREIKECLLRLEREGHSE</sequence>
<dbReference type="GO" id="GO:0032259">
    <property type="term" value="P:methylation"/>
    <property type="evidence" value="ECO:0007669"/>
    <property type="project" value="UniProtKB-KW"/>
</dbReference>
<dbReference type="InterPro" id="IPR036631">
    <property type="entry name" value="MGMT_N_sf"/>
</dbReference>
<dbReference type="GO" id="GO:0006281">
    <property type="term" value="P:DNA repair"/>
    <property type="evidence" value="ECO:0007669"/>
    <property type="project" value="UniProtKB-KW"/>
</dbReference>
<dbReference type="STRING" id="755172.HMPREF1863_00542"/>
<dbReference type="Pfam" id="PF02870">
    <property type="entry name" value="Methyltransf_1N"/>
    <property type="match status" value="1"/>
</dbReference>
<evidence type="ECO:0000313" key="12">
    <source>
        <dbReference type="Proteomes" id="UP000070442"/>
    </source>
</evidence>
<evidence type="ECO:0000256" key="3">
    <source>
        <dbReference type="ARBA" id="ARBA00011918"/>
    </source>
</evidence>
<reference evidence="12" key="1">
    <citation type="submission" date="2016-01" db="EMBL/GenBank/DDBJ databases">
        <authorList>
            <person name="Mitreva M."/>
            <person name="Pepin K.H."/>
            <person name="Mihindukulasuriya K.A."/>
            <person name="Fulton R."/>
            <person name="Fronick C."/>
            <person name="O'Laughlin M."/>
            <person name="Miner T."/>
            <person name="Herter B."/>
            <person name="Rosa B.A."/>
            <person name="Cordes M."/>
            <person name="Tomlinson C."/>
            <person name="Wollam A."/>
            <person name="Palsikar V.B."/>
            <person name="Mardis E.R."/>
            <person name="Wilson R.K."/>
        </authorList>
    </citation>
    <scope>NUCLEOTIDE SEQUENCE [LARGE SCALE GENOMIC DNA]</scope>
    <source>
        <strain evidence="12">DNF00729</strain>
    </source>
</reference>